<dbReference type="GO" id="GO:0006355">
    <property type="term" value="P:regulation of DNA-templated transcription"/>
    <property type="evidence" value="ECO:0007669"/>
    <property type="project" value="InterPro"/>
</dbReference>
<feature type="DNA-binding region" description="OmpR/PhoB-type" evidence="3">
    <location>
        <begin position="6"/>
        <end position="112"/>
    </location>
</feature>
<organism evidence="6 7">
    <name type="scientific">Pseudidiomarina insulisalsae</name>
    <dbReference type="NCBI Taxonomy" id="575789"/>
    <lineage>
        <taxon>Bacteria</taxon>
        <taxon>Pseudomonadati</taxon>
        <taxon>Pseudomonadota</taxon>
        <taxon>Gammaproteobacteria</taxon>
        <taxon>Alteromonadales</taxon>
        <taxon>Idiomarinaceae</taxon>
        <taxon>Pseudidiomarina</taxon>
    </lineage>
</organism>
<accession>A0A432YQ75</accession>
<keyword evidence="4" id="KW-0812">Transmembrane</keyword>
<dbReference type="SUPFAM" id="SSF46894">
    <property type="entry name" value="C-terminal effector domain of the bipartite response regulators"/>
    <property type="match status" value="1"/>
</dbReference>
<gene>
    <name evidence="6" type="ORF">CWI71_02600</name>
</gene>
<comment type="caution">
    <text evidence="6">The sequence shown here is derived from an EMBL/GenBank/DDBJ whole genome shotgun (WGS) entry which is preliminary data.</text>
</comment>
<keyword evidence="1 3" id="KW-0238">DNA-binding</keyword>
<sequence>MDETELGIQQIGPWRVDFNSGICTPVETNDKLSETTAVRLEPKSCQLLALLVARQGQLVSKEEIIASVWPDSYASDDTLARTLSRLRASLGDDPRAPNLIETLPKRGYRLLATVNSVQPPPADVGQRQTGSRHVLFFGIAALTAVALLSLFWWWTPENSQPEPTADLLARADDYYHQMRLADNEMAIALYEQQIELTPDAAIAYAGLANSLVQRVVRWSDAEPGGQVTLTQRVSSGELASAEKQQQLQRARVLAEKAVSLAPENAATLKALGFVLSAQGNYAEAIIVYERALQADENAWQVWLNKAELHEALGATELALDAYQRAFTAMSARYTEHEVQIRPWYAEVGNLLGDKYLQRQDLQQAESWYRRVLTFAPLHEQATLGLAVVLQQTGDKAGALRLCEDLQQRLQASYDCEQAIAERK</sequence>
<feature type="repeat" description="TPR" evidence="2">
    <location>
        <begin position="265"/>
        <end position="298"/>
    </location>
</feature>
<dbReference type="AlphaFoldDB" id="A0A432YQ75"/>
<dbReference type="Proteomes" id="UP000288259">
    <property type="component" value="Unassembled WGS sequence"/>
</dbReference>
<dbReference type="GO" id="GO:0003677">
    <property type="term" value="F:DNA binding"/>
    <property type="evidence" value="ECO:0007669"/>
    <property type="project" value="UniProtKB-UniRule"/>
</dbReference>
<evidence type="ECO:0000256" key="3">
    <source>
        <dbReference type="PROSITE-ProRule" id="PRU01091"/>
    </source>
</evidence>
<dbReference type="PANTHER" id="PTHR12558:SF13">
    <property type="entry name" value="CELL DIVISION CYCLE PROTEIN 27 HOMOLOG"/>
    <property type="match status" value="1"/>
</dbReference>
<keyword evidence="4" id="KW-1133">Transmembrane helix</keyword>
<dbReference type="EMBL" id="PIPY01000002">
    <property type="protein sequence ID" value="RUO63131.1"/>
    <property type="molecule type" value="Genomic_DNA"/>
</dbReference>
<dbReference type="CDD" id="cd00383">
    <property type="entry name" value="trans_reg_C"/>
    <property type="match status" value="1"/>
</dbReference>
<dbReference type="Pfam" id="PF13428">
    <property type="entry name" value="TPR_14"/>
    <property type="match status" value="1"/>
</dbReference>
<dbReference type="SUPFAM" id="SSF48452">
    <property type="entry name" value="TPR-like"/>
    <property type="match status" value="1"/>
</dbReference>
<reference evidence="7" key="1">
    <citation type="journal article" date="2018" name="Front. Microbiol.">
        <title>Genome-Based Analysis Reveals the Taxonomy and Diversity of the Family Idiomarinaceae.</title>
        <authorList>
            <person name="Liu Y."/>
            <person name="Lai Q."/>
            <person name="Shao Z."/>
        </authorList>
    </citation>
    <scope>NUCLEOTIDE SEQUENCE [LARGE SCALE GENOMIC DNA]</scope>
    <source>
        <strain evidence="7">CVS-6</strain>
    </source>
</reference>
<feature type="domain" description="OmpR/PhoB-type" evidence="5">
    <location>
        <begin position="6"/>
        <end position="112"/>
    </location>
</feature>
<evidence type="ECO:0000256" key="4">
    <source>
        <dbReference type="SAM" id="Phobius"/>
    </source>
</evidence>
<keyword evidence="7" id="KW-1185">Reference proteome</keyword>
<dbReference type="RefSeq" id="WP_126753697.1">
    <property type="nucleotide sequence ID" value="NZ_PIPY01000002.1"/>
</dbReference>
<dbReference type="GO" id="GO:0000160">
    <property type="term" value="P:phosphorelay signal transduction system"/>
    <property type="evidence" value="ECO:0007669"/>
    <property type="project" value="InterPro"/>
</dbReference>
<dbReference type="InterPro" id="IPR011990">
    <property type="entry name" value="TPR-like_helical_dom_sf"/>
</dbReference>
<name>A0A432YQ75_9GAMM</name>
<keyword evidence="4" id="KW-0472">Membrane</keyword>
<evidence type="ECO:0000256" key="1">
    <source>
        <dbReference type="ARBA" id="ARBA00023125"/>
    </source>
</evidence>
<feature type="repeat" description="TPR" evidence="2">
    <location>
        <begin position="345"/>
        <end position="378"/>
    </location>
</feature>
<feature type="transmembrane region" description="Helical" evidence="4">
    <location>
        <begin position="134"/>
        <end position="154"/>
    </location>
</feature>
<dbReference type="InterPro" id="IPR016032">
    <property type="entry name" value="Sig_transdc_resp-reg_C-effctor"/>
</dbReference>
<dbReference type="OrthoDB" id="6307429at2"/>
<dbReference type="PROSITE" id="PS50005">
    <property type="entry name" value="TPR"/>
    <property type="match status" value="2"/>
</dbReference>
<proteinExistence type="predicted"/>
<evidence type="ECO:0000256" key="2">
    <source>
        <dbReference type="PROSITE-ProRule" id="PRU00339"/>
    </source>
</evidence>
<dbReference type="SMART" id="SM00862">
    <property type="entry name" value="Trans_reg_C"/>
    <property type="match status" value="1"/>
</dbReference>
<keyword evidence="2" id="KW-0802">TPR repeat</keyword>
<dbReference type="PANTHER" id="PTHR12558">
    <property type="entry name" value="CELL DIVISION CYCLE 16,23,27"/>
    <property type="match status" value="1"/>
</dbReference>
<evidence type="ECO:0000259" key="5">
    <source>
        <dbReference type="PROSITE" id="PS51755"/>
    </source>
</evidence>
<dbReference type="InterPro" id="IPR036388">
    <property type="entry name" value="WH-like_DNA-bd_sf"/>
</dbReference>
<protein>
    <recommendedName>
        <fullName evidence="5">OmpR/PhoB-type domain-containing protein</fullName>
    </recommendedName>
</protein>
<dbReference type="PROSITE" id="PS51755">
    <property type="entry name" value="OMPR_PHOB"/>
    <property type="match status" value="1"/>
</dbReference>
<dbReference type="Pfam" id="PF13432">
    <property type="entry name" value="TPR_16"/>
    <property type="match status" value="1"/>
</dbReference>
<dbReference type="Pfam" id="PF00486">
    <property type="entry name" value="Trans_reg_C"/>
    <property type="match status" value="1"/>
</dbReference>
<dbReference type="InterPro" id="IPR019734">
    <property type="entry name" value="TPR_rpt"/>
</dbReference>
<dbReference type="Gene3D" id="1.25.40.10">
    <property type="entry name" value="Tetratricopeptide repeat domain"/>
    <property type="match status" value="1"/>
</dbReference>
<evidence type="ECO:0000313" key="7">
    <source>
        <dbReference type="Proteomes" id="UP000288259"/>
    </source>
</evidence>
<dbReference type="InterPro" id="IPR001867">
    <property type="entry name" value="OmpR/PhoB-type_DNA-bd"/>
</dbReference>
<dbReference type="SMART" id="SM00028">
    <property type="entry name" value="TPR"/>
    <property type="match status" value="3"/>
</dbReference>
<dbReference type="Gene3D" id="1.10.10.10">
    <property type="entry name" value="Winged helix-like DNA-binding domain superfamily/Winged helix DNA-binding domain"/>
    <property type="match status" value="1"/>
</dbReference>
<evidence type="ECO:0000313" key="6">
    <source>
        <dbReference type="EMBL" id="RUO63131.1"/>
    </source>
</evidence>